<feature type="region of interest" description="Disordered" evidence="1">
    <location>
        <begin position="487"/>
        <end position="509"/>
    </location>
</feature>
<proteinExistence type="predicted"/>
<feature type="region of interest" description="Disordered" evidence="1">
    <location>
        <begin position="250"/>
        <end position="428"/>
    </location>
</feature>
<feature type="compositionally biased region" description="Polar residues" evidence="1">
    <location>
        <begin position="377"/>
        <end position="395"/>
    </location>
</feature>
<feature type="compositionally biased region" description="Basic and acidic residues" evidence="1">
    <location>
        <begin position="500"/>
        <end position="509"/>
    </location>
</feature>
<protein>
    <submittedName>
        <fullName evidence="2">Uncharacterized protein</fullName>
    </submittedName>
</protein>
<gene>
    <name evidence="2" type="ORF">D9757_005990</name>
</gene>
<feature type="region of interest" description="Disordered" evidence="1">
    <location>
        <begin position="545"/>
        <end position="589"/>
    </location>
</feature>
<keyword evidence="3" id="KW-1185">Reference proteome</keyword>
<feature type="compositionally biased region" description="Polar residues" evidence="1">
    <location>
        <begin position="293"/>
        <end position="305"/>
    </location>
</feature>
<sequence length="589" mass="64192">MAPPNEKPTSAPPRSRLNSMFGWMTGRNKIREEQKRLVYRALSYHPMCDLVRSKSTRNDSEGAHSTESPSSNLPLEHFSGDKVQLNHVFKEIATLLQAECHGGPETIKQAKKVLLMLSIVGQGLPTQTVMMLVSTVVEDGLEKLADAELGSPYSLSTLSSVDWVVKDLAKLMKVNTRVAPSDPPSPALPHEKDTAGFEYDLCDDPLLLFYPLPDDLVIKAKNKQTSAIISCAISDLGLINLSSVGDVDGKPTWKASSSTEGSNSTTPRDKMDPSGTSLTDNPAVESRRDDQSDNTTGSLYSQNPGTLAEGSPVPASLRLADGTLEEPRQDQNNDNEEENYPNIPTGSDTRSSPSSNAPELDSPVSFRPPSFVVEGQSPISISTRGESHYSPTTPRINEDDEDEEGEDGRSTGPGGVAFDTTSSNTGSRRGVLYRMRREGDKIAGTIPMTIQRQCRHLAKGNSFFTSTSTSGASTVSIHSTSTTSRWIGGSSVVPTPSGRTHTEHDSFPHPDWEVMRRTALGAQYPRDVSRNDSDIGPIQPELRHVRVMHRSRVSHTSSSSSSSDMRDEGRRMIESPSTRQSELERGRRT</sequence>
<evidence type="ECO:0000313" key="2">
    <source>
        <dbReference type="EMBL" id="KAF5389741.1"/>
    </source>
</evidence>
<feature type="compositionally biased region" description="Polar residues" evidence="1">
    <location>
        <begin position="344"/>
        <end position="357"/>
    </location>
</feature>
<evidence type="ECO:0000313" key="3">
    <source>
        <dbReference type="Proteomes" id="UP000518752"/>
    </source>
</evidence>
<reference evidence="2 3" key="1">
    <citation type="journal article" date="2020" name="ISME J.">
        <title>Uncovering the hidden diversity of litter-decomposition mechanisms in mushroom-forming fungi.</title>
        <authorList>
            <person name="Floudas D."/>
            <person name="Bentzer J."/>
            <person name="Ahren D."/>
            <person name="Johansson T."/>
            <person name="Persson P."/>
            <person name="Tunlid A."/>
        </authorList>
    </citation>
    <scope>NUCLEOTIDE SEQUENCE [LARGE SCALE GENOMIC DNA]</scope>
    <source>
        <strain evidence="2 3">CBS 406.79</strain>
    </source>
</reference>
<dbReference type="Proteomes" id="UP000518752">
    <property type="component" value="Unassembled WGS sequence"/>
</dbReference>
<dbReference type="AlphaFoldDB" id="A0A8H5HUU4"/>
<feature type="compositionally biased region" description="Low complexity" evidence="1">
    <location>
        <begin position="554"/>
        <end position="563"/>
    </location>
</feature>
<evidence type="ECO:0000256" key="1">
    <source>
        <dbReference type="SAM" id="MobiDB-lite"/>
    </source>
</evidence>
<name>A0A8H5HUU4_9AGAR</name>
<feature type="region of interest" description="Disordered" evidence="1">
    <location>
        <begin position="53"/>
        <end position="77"/>
    </location>
</feature>
<organism evidence="2 3">
    <name type="scientific">Collybiopsis confluens</name>
    <dbReference type="NCBI Taxonomy" id="2823264"/>
    <lineage>
        <taxon>Eukaryota</taxon>
        <taxon>Fungi</taxon>
        <taxon>Dikarya</taxon>
        <taxon>Basidiomycota</taxon>
        <taxon>Agaricomycotina</taxon>
        <taxon>Agaricomycetes</taxon>
        <taxon>Agaricomycetidae</taxon>
        <taxon>Agaricales</taxon>
        <taxon>Marasmiineae</taxon>
        <taxon>Omphalotaceae</taxon>
        <taxon>Collybiopsis</taxon>
    </lineage>
</organism>
<dbReference type="EMBL" id="JAACJN010000020">
    <property type="protein sequence ID" value="KAF5389741.1"/>
    <property type="molecule type" value="Genomic_DNA"/>
</dbReference>
<feature type="compositionally biased region" description="Polar residues" evidence="1">
    <location>
        <begin position="254"/>
        <end position="266"/>
    </location>
</feature>
<accession>A0A8H5HUU4</accession>
<feature type="compositionally biased region" description="Basic and acidic residues" evidence="1">
    <location>
        <begin position="564"/>
        <end position="573"/>
    </location>
</feature>
<comment type="caution">
    <text evidence="2">The sequence shown here is derived from an EMBL/GenBank/DDBJ whole genome shotgun (WGS) entry which is preliminary data.</text>
</comment>